<dbReference type="PANTHER" id="PTHR36930:SF1">
    <property type="entry name" value="MOSC DOMAIN-CONTAINING PROTEIN"/>
    <property type="match status" value="1"/>
</dbReference>
<dbReference type="PANTHER" id="PTHR36930">
    <property type="entry name" value="METAL-SULFUR CLUSTER BIOSYNTHESIS PROTEINS YUAD-RELATED"/>
    <property type="match status" value="1"/>
</dbReference>
<dbReference type="InterPro" id="IPR005302">
    <property type="entry name" value="MoCF_Sase_C"/>
</dbReference>
<dbReference type="RefSeq" id="WP_342449704.1">
    <property type="nucleotide sequence ID" value="NZ_JAATJE010000001.1"/>
</dbReference>
<evidence type="ECO:0000313" key="3">
    <source>
        <dbReference type="Proteomes" id="UP000734218"/>
    </source>
</evidence>
<accession>A0ABX0XIK2</accession>
<protein>
    <submittedName>
        <fullName evidence="2">MOSC domain-containing protein YiiM</fullName>
    </submittedName>
</protein>
<dbReference type="InterPro" id="IPR011037">
    <property type="entry name" value="Pyrv_Knase-like_insert_dom_sf"/>
</dbReference>
<comment type="caution">
    <text evidence="2">The sequence shown here is derived from an EMBL/GenBank/DDBJ whole genome shotgun (WGS) entry which is preliminary data.</text>
</comment>
<sequence>MNAPHPPLSVSDGAPSAAGDGGSATGVLLGIARHGRPRGPIELLDRASVSVEAGIAGDYRGAVKPGGRGRRQLTLMEADDWLAAVKQVGVTIEWQERRVNLLVGALNLPQRAGARLRIGEAVQVEITGECDPCRRMDEIAPGLRAALTPDWRGGVLSRVLAGGEIRVGDRIIVEELS</sequence>
<feature type="domain" description="MOSC" evidence="1">
    <location>
        <begin position="41"/>
        <end position="174"/>
    </location>
</feature>
<evidence type="ECO:0000259" key="1">
    <source>
        <dbReference type="PROSITE" id="PS51340"/>
    </source>
</evidence>
<dbReference type="EMBL" id="JAATJE010000001">
    <property type="protein sequence ID" value="NJC33163.1"/>
    <property type="molecule type" value="Genomic_DNA"/>
</dbReference>
<dbReference type="Gene3D" id="2.40.33.20">
    <property type="entry name" value="PK beta-barrel domain-like"/>
    <property type="match status" value="1"/>
</dbReference>
<dbReference type="Proteomes" id="UP000734218">
    <property type="component" value="Unassembled WGS sequence"/>
</dbReference>
<name>A0ABX0XIK2_9SPHN</name>
<keyword evidence="3" id="KW-1185">Reference proteome</keyword>
<dbReference type="InterPro" id="IPR052716">
    <property type="entry name" value="MOSC_domain"/>
</dbReference>
<organism evidence="2 3">
    <name type="scientific">Sphingomonas jejuensis</name>
    <dbReference type="NCBI Taxonomy" id="904715"/>
    <lineage>
        <taxon>Bacteria</taxon>
        <taxon>Pseudomonadati</taxon>
        <taxon>Pseudomonadota</taxon>
        <taxon>Alphaproteobacteria</taxon>
        <taxon>Sphingomonadales</taxon>
        <taxon>Sphingomonadaceae</taxon>
        <taxon>Sphingomonas</taxon>
    </lineage>
</organism>
<dbReference type="SUPFAM" id="SSF50800">
    <property type="entry name" value="PK beta-barrel domain-like"/>
    <property type="match status" value="1"/>
</dbReference>
<proteinExistence type="predicted"/>
<dbReference type="PROSITE" id="PS51340">
    <property type="entry name" value="MOSC"/>
    <property type="match status" value="1"/>
</dbReference>
<dbReference type="Pfam" id="PF03473">
    <property type="entry name" value="MOSC"/>
    <property type="match status" value="1"/>
</dbReference>
<reference evidence="2 3" key="1">
    <citation type="submission" date="2020-03" db="EMBL/GenBank/DDBJ databases">
        <title>Genomic Encyclopedia of Type Strains, Phase IV (KMG-IV): sequencing the most valuable type-strain genomes for metagenomic binning, comparative biology and taxonomic classification.</title>
        <authorList>
            <person name="Goeker M."/>
        </authorList>
    </citation>
    <scope>NUCLEOTIDE SEQUENCE [LARGE SCALE GENOMIC DNA]</scope>
    <source>
        <strain evidence="2 3">DSM 27651</strain>
    </source>
</reference>
<gene>
    <name evidence="2" type="ORF">GGR88_000637</name>
</gene>
<evidence type="ECO:0000313" key="2">
    <source>
        <dbReference type="EMBL" id="NJC33163.1"/>
    </source>
</evidence>